<sequence>MELSISPISLSSRSSSLCFTAQFADGDEDSCSSMSSFINSVQNVHRINLYEVDMLALSGNADHLFDEITGPDFLAHSYVKEST</sequence>
<accession>V4MQN1</accession>
<proteinExistence type="predicted"/>
<evidence type="ECO:0000313" key="2">
    <source>
        <dbReference type="Proteomes" id="UP000030689"/>
    </source>
</evidence>
<evidence type="ECO:0000313" key="1">
    <source>
        <dbReference type="EMBL" id="ESQ33981.1"/>
    </source>
</evidence>
<dbReference type="EMBL" id="KI517683">
    <property type="protein sequence ID" value="ESQ33981.1"/>
    <property type="molecule type" value="Genomic_DNA"/>
</dbReference>
<name>V4MQN1_EUTSA</name>
<dbReference type="AlphaFoldDB" id="V4MQN1"/>
<dbReference type="Proteomes" id="UP000030689">
    <property type="component" value="Unassembled WGS sequence"/>
</dbReference>
<reference evidence="1 2" key="1">
    <citation type="journal article" date="2013" name="Front. Plant Sci.">
        <title>The Reference Genome of the Halophytic Plant Eutrema salsugineum.</title>
        <authorList>
            <person name="Yang R."/>
            <person name="Jarvis D.E."/>
            <person name="Chen H."/>
            <person name="Beilstein M.A."/>
            <person name="Grimwood J."/>
            <person name="Jenkins J."/>
            <person name="Shu S."/>
            <person name="Prochnik S."/>
            <person name="Xin M."/>
            <person name="Ma C."/>
            <person name="Schmutz J."/>
            <person name="Wing R.A."/>
            <person name="Mitchell-Olds T."/>
            <person name="Schumaker K.S."/>
            <person name="Wang X."/>
        </authorList>
    </citation>
    <scope>NUCLEOTIDE SEQUENCE [LARGE SCALE GENOMIC DNA]</scope>
</reference>
<gene>
    <name evidence="1" type="ORF">EUTSA_v10009788mg</name>
</gene>
<protein>
    <submittedName>
        <fullName evidence="1">Uncharacterized protein</fullName>
    </submittedName>
</protein>
<dbReference type="KEGG" id="eus:EUTSA_v10009788mg"/>
<dbReference type="Gramene" id="ESQ33981">
    <property type="protein sequence ID" value="ESQ33981"/>
    <property type="gene ID" value="EUTSA_v10009788mg"/>
</dbReference>
<organism evidence="1 2">
    <name type="scientific">Eutrema salsugineum</name>
    <name type="common">Saltwater cress</name>
    <name type="synonym">Sisymbrium salsugineum</name>
    <dbReference type="NCBI Taxonomy" id="72664"/>
    <lineage>
        <taxon>Eukaryota</taxon>
        <taxon>Viridiplantae</taxon>
        <taxon>Streptophyta</taxon>
        <taxon>Embryophyta</taxon>
        <taxon>Tracheophyta</taxon>
        <taxon>Spermatophyta</taxon>
        <taxon>Magnoliopsida</taxon>
        <taxon>eudicotyledons</taxon>
        <taxon>Gunneridae</taxon>
        <taxon>Pentapetalae</taxon>
        <taxon>rosids</taxon>
        <taxon>malvids</taxon>
        <taxon>Brassicales</taxon>
        <taxon>Brassicaceae</taxon>
        <taxon>Eutremeae</taxon>
        <taxon>Eutrema</taxon>
    </lineage>
</organism>
<keyword evidence="2" id="KW-1185">Reference proteome</keyword>